<reference evidence="2" key="1">
    <citation type="submission" date="2017-07" db="EMBL/GenBank/DDBJ databases">
        <authorList>
            <person name="Mikheyev A."/>
            <person name="Grau M."/>
        </authorList>
    </citation>
    <scope>NUCLEOTIDE SEQUENCE</scope>
    <source>
        <tissue evidence="2">Venom_gland</tissue>
    </source>
</reference>
<accession>A0A2D4NJ70</accession>
<proteinExistence type="predicted"/>
<evidence type="ECO:0000313" key="2">
    <source>
        <dbReference type="EMBL" id="LAB45358.1"/>
    </source>
</evidence>
<feature type="transmembrane region" description="Helical" evidence="1">
    <location>
        <begin position="65"/>
        <end position="90"/>
    </location>
</feature>
<sequence>MDYDHGFEEKRGSNSSVLLKLGITDRGCWDYLNLPPIKVYHLLPQDLNTQKAHHPYCQALQASDLLLYCGHPISSLSIFVYVSSCILYMLRFCRNVSRWGLLLFGPVITNKMTKCSI</sequence>
<evidence type="ECO:0000256" key="1">
    <source>
        <dbReference type="SAM" id="Phobius"/>
    </source>
</evidence>
<protein>
    <submittedName>
        <fullName evidence="2">Uncharacterized protein</fullName>
    </submittedName>
</protein>
<reference evidence="2" key="2">
    <citation type="submission" date="2017-11" db="EMBL/GenBank/DDBJ databases">
        <title>Coralsnake Venomics: Analyses of Venom Gland Transcriptomes and Proteomes of Six Brazilian Taxa.</title>
        <authorList>
            <person name="Aird S.D."/>
            <person name="Jorge da Silva N."/>
            <person name="Qiu L."/>
            <person name="Villar-Briones A."/>
            <person name="Aparecida-Saddi V."/>
            <person name="Campos-Telles M.P."/>
            <person name="Grau M."/>
            <person name="Mikheyev A.S."/>
        </authorList>
    </citation>
    <scope>NUCLEOTIDE SEQUENCE</scope>
    <source>
        <tissue evidence="2">Venom_gland</tissue>
    </source>
</reference>
<organism evidence="2">
    <name type="scientific">Micrurus spixii</name>
    <name type="common">Amazon coral snake</name>
    <dbReference type="NCBI Taxonomy" id="129469"/>
    <lineage>
        <taxon>Eukaryota</taxon>
        <taxon>Metazoa</taxon>
        <taxon>Chordata</taxon>
        <taxon>Craniata</taxon>
        <taxon>Vertebrata</taxon>
        <taxon>Euteleostomi</taxon>
        <taxon>Lepidosauria</taxon>
        <taxon>Squamata</taxon>
        <taxon>Bifurcata</taxon>
        <taxon>Unidentata</taxon>
        <taxon>Episquamata</taxon>
        <taxon>Toxicofera</taxon>
        <taxon>Serpentes</taxon>
        <taxon>Colubroidea</taxon>
        <taxon>Elapidae</taxon>
        <taxon>Elapinae</taxon>
        <taxon>Micrurus</taxon>
    </lineage>
</organism>
<dbReference type="EMBL" id="IACM01172753">
    <property type="protein sequence ID" value="LAB45358.1"/>
    <property type="molecule type" value="Transcribed_RNA"/>
</dbReference>
<keyword evidence="1" id="KW-1133">Transmembrane helix</keyword>
<name>A0A2D4NJ70_9SAUR</name>
<dbReference type="AlphaFoldDB" id="A0A2D4NJ70"/>
<keyword evidence="1" id="KW-0472">Membrane</keyword>
<keyword evidence="1" id="KW-0812">Transmembrane</keyword>